<accession>A0AAD7PQQ2</accession>
<organism evidence="1 2">
    <name type="scientific">Quillaja saponaria</name>
    <name type="common">Soap bark tree</name>
    <dbReference type="NCBI Taxonomy" id="32244"/>
    <lineage>
        <taxon>Eukaryota</taxon>
        <taxon>Viridiplantae</taxon>
        <taxon>Streptophyta</taxon>
        <taxon>Embryophyta</taxon>
        <taxon>Tracheophyta</taxon>
        <taxon>Spermatophyta</taxon>
        <taxon>Magnoliopsida</taxon>
        <taxon>eudicotyledons</taxon>
        <taxon>Gunneridae</taxon>
        <taxon>Pentapetalae</taxon>
        <taxon>rosids</taxon>
        <taxon>fabids</taxon>
        <taxon>Fabales</taxon>
        <taxon>Quillajaceae</taxon>
        <taxon>Quillaja</taxon>
    </lineage>
</organism>
<dbReference type="EMBL" id="JARAOO010000006">
    <property type="protein sequence ID" value="KAJ7964438.1"/>
    <property type="molecule type" value="Genomic_DNA"/>
</dbReference>
<reference evidence="1" key="1">
    <citation type="journal article" date="2023" name="Science">
        <title>Elucidation of the pathway for biosynthesis of saponin adjuvants from the soapbark tree.</title>
        <authorList>
            <person name="Reed J."/>
            <person name="Orme A."/>
            <person name="El-Demerdash A."/>
            <person name="Owen C."/>
            <person name="Martin L.B.B."/>
            <person name="Misra R.C."/>
            <person name="Kikuchi S."/>
            <person name="Rejzek M."/>
            <person name="Martin A.C."/>
            <person name="Harkess A."/>
            <person name="Leebens-Mack J."/>
            <person name="Louveau T."/>
            <person name="Stephenson M.J."/>
            <person name="Osbourn A."/>
        </authorList>
    </citation>
    <scope>NUCLEOTIDE SEQUENCE</scope>
    <source>
        <strain evidence="1">S10</strain>
    </source>
</reference>
<proteinExistence type="predicted"/>
<dbReference type="AlphaFoldDB" id="A0AAD7PQQ2"/>
<sequence>MTSWDSCWRVFLVFGESGDGSFAGLGSGIDPFLESLMKLLVSERDGDLTMEFGVSWGIFLVVGGASGGAESLSSEMDAIVVTLVMLFGSVGEKASSV</sequence>
<comment type="caution">
    <text evidence="1">The sequence shown here is derived from an EMBL/GenBank/DDBJ whole genome shotgun (WGS) entry which is preliminary data.</text>
</comment>
<evidence type="ECO:0000313" key="2">
    <source>
        <dbReference type="Proteomes" id="UP001163823"/>
    </source>
</evidence>
<dbReference type="Proteomes" id="UP001163823">
    <property type="component" value="Chromosome 6"/>
</dbReference>
<gene>
    <name evidence="1" type="ORF">O6P43_014254</name>
</gene>
<dbReference type="KEGG" id="qsa:O6P43_014254"/>
<protein>
    <submittedName>
        <fullName evidence="1">Uncharacterized protein</fullName>
    </submittedName>
</protein>
<name>A0AAD7PQQ2_QUISA</name>
<keyword evidence="2" id="KW-1185">Reference proteome</keyword>
<evidence type="ECO:0000313" key="1">
    <source>
        <dbReference type="EMBL" id="KAJ7964438.1"/>
    </source>
</evidence>